<evidence type="ECO:0000313" key="3">
    <source>
        <dbReference type="EMBL" id="CAJ0808238.1"/>
    </source>
</evidence>
<evidence type="ECO:0000256" key="1">
    <source>
        <dbReference type="SAM" id="MobiDB-lite"/>
    </source>
</evidence>
<dbReference type="InterPro" id="IPR009492">
    <property type="entry name" value="TniQ"/>
</dbReference>
<dbReference type="Pfam" id="PF06527">
    <property type="entry name" value="TniQ"/>
    <property type="match status" value="1"/>
</dbReference>
<feature type="compositionally biased region" description="Basic and acidic residues" evidence="1">
    <location>
        <begin position="516"/>
        <end position="526"/>
    </location>
</feature>
<feature type="domain" description="TniQ" evidence="2">
    <location>
        <begin position="100"/>
        <end position="162"/>
    </location>
</feature>
<organism evidence="3 4">
    <name type="scientific">Ralstonia thomasii</name>
    <dbReference type="NCBI Taxonomy" id="3058596"/>
    <lineage>
        <taxon>Bacteria</taxon>
        <taxon>Pseudomonadati</taxon>
        <taxon>Pseudomonadota</taxon>
        <taxon>Betaproteobacteria</taxon>
        <taxon>Burkholderiales</taxon>
        <taxon>Burkholderiaceae</taxon>
        <taxon>Ralstonia</taxon>
    </lineage>
</organism>
<feature type="region of interest" description="Disordered" evidence="1">
    <location>
        <begin position="481"/>
        <end position="526"/>
    </location>
</feature>
<comment type="caution">
    <text evidence="3">The sequence shown here is derived from an EMBL/GenBank/DDBJ whole genome shotgun (WGS) entry which is preliminary data.</text>
</comment>
<proteinExistence type="predicted"/>
<accession>A0ABM9JY66</accession>
<evidence type="ECO:0000259" key="2">
    <source>
        <dbReference type="Pfam" id="PF06527"/>
    </source>
</evidence>
<dbReference type="Proteomes" id="UP001189773">
    <property type="component" value="Unassembled WGS sequence"/>
</dbReference>
<keyword evidence="4" id="KW-1185">Reference proteome</keyword>
<name>A0ABM9JY66_9RALS</name>
<dbReference type="EMBL" id="CATZAR010000034">
    <property type="protein sequence ID" value="CAJ0808238.1"/>
    <property type="molecule type" value="Genomic_DNA"/>
</dbReference>
<gene>
    <name evidence="3" type="ORF">LMG18095_04719</name>
</gene>
<sequence length="526" mass="57404">MHRPICIPATPPGVTLFSVVVAIHLLSGNSLKKATLKHLFGRSNTSIASCFSANVCVARSRGGLGEDITLLKQSGLFGLYASAMPPSRVALWLEALQRGSLSRPPNPQQFATGMAGQLMLKRVMHCCPLCVREDQNKFGLAFWHTVHQVPGVLHCPAHHLPLYGACLDCGRSQGSEHAWHLPAAACPHCGSERFAKADGEMSPGYFRHLGLVACAVLGDYELLQPDIRAKLYAEAFSVYQGGNTGQVTAALLDMWRCSNLDELSSTLGTRITWKFVDMAIRGDYDGVNPLAQLALISLAQSLIEARGSNFEPFDCRPNAVDRRPLAGLESALEVSGLPLVFAEQLGAGCSITRLSADSGIPYPRLRRQLVQIFTRNINELHLACSDDVRSAGVRENLLALAKKLRRPRRQNNVFGPQRGVTGFEELRQLNRSKVQRYIEQGVSTRKQLHYKNSGLGDWCRAHDADWFDVALPVIPQARRKGVGRPKGKLAPVPPDAAIHDKPGQPGSARSSLSRMSGERSHDGRPG</sequence>
<protein>
    <recommendedName>
        <fullName evidence="2">TniQ domain-containing protein</fullName>
    </recommendedName>
</protein>
<evidence type="ECO:0000313" key="4">
    <source>
        <dbReference type="Proteomes" id="UP001189773"/>
    </source>
</evidence>
<reference evidence="3 4" key="1">
    <citation type="submission" date="2023-07" db="EMBL/GenBank/DDBJ databases">
        <authorList>
            <person name="Peeters C."/>
        </authorList>
    </citation>
    <scope>NUCLEOTIDE SEQUENCE [LARGE SCALE GENOMIC DNA]</scope>
    <source>
        <strain evidence="3 4">LMG 18095</strain>
    </source>
</reference>